<gene>
    <name evidence="1" type="ORF">K6T79_19995</name>
</gene>
<accession>A0ABU5XM29</accession>
<dbReference type="RefSeq" id="WP_225403867.1">
    <property type="nucleotide sequence ID" value="NZ_JAYJJR010000015.1"/>
</dbReference>
<proteinExistence type="predicted"/>
<protein>
    <submittedName>
        <fullName evidence="1">Metal-sulfur cluster biosynthetic enzyme</fullName>
    </submittedName>
</protein>
<evidence type="ECO:0000313" key="2">
    <source>
        <dbReference type="Proteomes" id="UP001299596"/>
    </source>
</evidence>
<dbReference type="SUPFAM" id="SSF117916">
    <property type="entry name" value="Fe-S cluster assembly (FSCA) domain-like"/>
    <property type="match status" value="1"/>
</dbReference>
<name>A0ABU5XM29_9MYCO</name>
<dbReference type="Gene3D" id="3.30.300.130">
    <property type="entry name" value="Fe-S cluster assembly (FSCA)"/>
    <property type="match status" value="1"/>
</dbReference>
<comment type="caution">
    <text evidence="1">The sequence shown here is derived from an EMBL/GenBank/DDBJ whole genome shotgun (WGS) entry which is preliminary data.</text>
</comment>
<dbReference type="Proteomes" id="UP001299596">
    <property type="component" value="Unassembled WGS sequence"/>
</dbReference>
<evidence type="ECO:0000313" key="1">
    <source>
        <dbReference type="EMBL" id="MEB3023331.1"/>
    </source>
</evidence>
<dbReference type="InterPro" id="IPR034904">
    <property type="entry name" value="FSCA_dom_sf"/>
</dbReference>
<organism evidence="1 2">
    <name type="scientific">[Mycobacterium] crassicus</name>
    <dbReference type="NCBI Taxonomy" id="2872309"/>
    <lineage>
        <taxon>Bacteria</taxon>
        <taxon>Bacillati</taxon>
        <taxon>Actinomycetota</taxon>
        <taxon>Actinomycetes</taxon>
        <taxon>Mycobacteriales</taxon>
        <taxon>Mycobacteriaceae</taxon>
        <taxon>Mycolicibacter</taxon>
    </lineage>
</organism>
<dbReference type="EMBL" id="JAYJJR010000015">
    <property type="protein sequence ID" value="MEB3023331.1"/>
    <property type="molecule type" value="Genomic_DNA"/>
</dbReference>
<reference evidence="1 2" key="1">
    <citation type="submission" date="2023-12" db="EMBL/GenBank/DDBJ databases">
        <title>Description of new species of Mycobacterium terrae complex isolated from sewage at the Sao Paulo Zoological Park Foundation in Brazil.</title>
        <authorList>
            <person name="Romagnoli C.L."/>
            <person name="Conceicao E.C."/>
            <person name="Machado E."/>
            <person name="Barreto L.B.P.F."/>
            <person name="Sharma A."/>
            <person name="Silva N.M."/>
            <person name="Marques L.E."/>
            <person name="Juliana M.A."/>
            <person name="Lourenco M.C.S."/>
            <person name="Digiampietri L.A."/>
            <person name="Suffys P.N."/>
            <person name="Viana-Niero C."/>
        </authorList>
    </citation>
    <scope>NUCLEOTIDE SEQUENCE [LARGE SCALE GENOMIC DNA]</scope>
    <source>
        <strain evidence="1 2">MYC098</strain>
    </source>
</reference>
<keyword evidence="2" id="KW-1185">Reference proteome</keyword>
<sequence length="183" mass="19927">MEVDEMSEPAMPLEAQIMSVLSPGANSESDQAITELGYVRTVTVDDKGVTINLQVPPVSTSQSHAYLSTREVHSARREVDGIGAIDVLLDDHDDSDAINAGPVFLRKAHRAALERCVSALVQRDSLAPSAIQRLILRDLPDGRDKTRLLQCRFALGLSMCLNSKVFVDDEGRPLAVDELPLHA</sequence>